<dbReference type="OrthoDB" id="10064535at2759"/>
<dbReference type="PANTHER" id="PTHR15437:SF7">
    <property type="entry name" value="TRANSCRIPTION TERMINATION FACTOR 5, MITOCHONDRIAL"/>
    <property type="match status" value="1"/>
</dbReference>
<keyword evidence="2" id="KW-1185">Reference proteome</keyword>
<organism evidence="1 2">
    <name type="scientific">Daphnia galeata</name>
    <dbReference type="NCBI Taxonomy" id="27404"/>
    <lineage>
        <taxon>Eukaryota</taxon>
        <taxon>Metazoa</taxon>
        <taxon>Ecdysozoa</taxon>
        <taxon>Arthropoda</taxon>
        <taxon>Crustacea</taxon>
        <taxon>Branchiopoda</taxon>
        <taxon>Diplostraca</taxon>
        <taxon>Cladocera</taxon>
        <taxon>Anomopoda</taxon>
        <taxon>Daphniidae</taxon>
        <taxon>Daphnia</taxon>
    </lineage>
</organism>
<evidence type="ECO:0000313" key="1">
    <source>
        <dbReference type="EMBL" id="CAH0098531.1"/>
    </source>
</evidence>
<protein>
    <submittedName>
        <fullName evidence="1">Uncharacterized protein</fullName>
    </submittedName>
</protein>
<dbReference type="GO" id="GO:0005759">
    <property type="term" value="C:mitochondrial matrix"/>
    <property type="evidence" value="ECO:0007669"/>
    <property type="project" value="TreeGrafter"/>
</dbReference>
<gene>
    <name evidence="1" type="ORF">DGAL_LOCUS614</name>
</gene>
<dbReference type="InterPro" id="IPR003690">
    <property type="entry name" value="MTERF"/>
</dbReference>
<proteinExistence type="predicted"/>
<name>A0A8J2RA10_9CRUS</name>
<dbReference type="PANTHER" id="PTHR15437">
    <property type="entry name" value="TRANSCRIPTION TERMINATION FACTOR, MITOCHONDRIAL"/>
    <property type="match status" value="1"/>
</dbReference>
<dbReference type="Proteomes" id="UP000789390">
    <property type="component" value="Unassembled WGS sequence"/>
</dbReference>
<reference evidence="1" key="1">
    <citation type="submission" date="2021-11" db="EMBL/GenBank/DDBJ databases">
        <authorList>
            <person name="Schell T."/>
        </authorList>
    </citation>
    <scope>NUCLEOTIDE SEQUENCE</scope>
    <source>
        <strain evidence="1">M5</strain>
    </source>
</reference>
<dbReference type="GO" id="GO:0003676">
    <property type="term" value="F:nucleic acid binding"/>
    <property type="evidence" value="ECO:0007669"/>
    <property type="project" value="InterPro"/>
</dbReference>
<dbReference type="EMBL" id="CAKKLH010000002">
    <property type="protein sequence ID" value="CAH0098531.1"/>
    <property type="molecule type" value="Genomic_DNA"/>
</dbReference>
<evidence type="ECO:0000313" key="2">
    <source>
        <dbReference type="Proteomes" id="UP000789390"/>
    </source>
</evidence>
<sequence length="524" mass="59689">MMSITVNISRQLERPVLNLFRHCSTSVKKGLDNANKDDYIRQPFALKLKAETIHHVLGWKISRAKQLLKNDRVLSKKPLSHYTTISEIVKPFIPISGLKEEGTHLLLASPPTLERNCQFLQECGATKATADIIGRCQNFTGVSIGVFKSYAHVDSTVDIQAQWLDMLSDPLLCDQTKLFLEQITTFGSSIAHVRNVIFASYVAHKWNVPFPKVLTWVEDGIKTLPFAIGRLTRILDVLSDIGFSQEKIWKHPTLLQSDPKSLELFMHSYEEDFLGGNASKFLQEFPAVTCQIDIVSLLANVHSLRIFGVPANCIRNNLYNLLVHDPIDLQEKLRKMEPYPELGVFVHHPKFGKLLNDVDTVILRVETFRAIDKRQITFTACTSSAKDFWAIIHQRAQQRLSEEAVCYLADHTGYEKNKVREILRSHPHSSQLTSENMKKVIELLNSRCFTKLQIFNGLQLTLYPVEIVEDKLNELPHRPDMQPIETTLKEPGILEIVLYLLEQQFMFTGNGVFAKSTQKSENNA</sequence>
<accession>A0A8J2RA10</accession>
<dbReference type="GO" id="GO:0006393">
    <property type="term" value="P:termination of mitochondrial transcription"/>
    <property type="evidence" value="ECO:0007669"/>
    <property type="project" value="TreeGrafter"/>
</dbReference>
<dbReference type="AlphaFoldDB" id="A0A8J2RA10"/>
<comment type="caution">
    <text evidence="1">The sequence shown here is derived from an EMBL/GenBank/DDBJ whole genome shotgun (WGS) entry which is preliminary data.</text>
</comment>